<evidence type="ECO:0000256" key="11">
    <source>
        <dbReference type="SAM" id="MobiDB-lite"/>
    </source>
</evidence>
<dbReference type="InterPro" id="IPR013825">
    <property type="entry name" value="Topo_IA_cen_sub2"/>
</dbReference>
<dbReference type="SUPFAM" id="SSF56712">
    <property type="entry name" value="Prokaryotic type I DNA topoisomerase"/>
    <property type="match status" value="1"/>
</dbReference>
<dbReference type="GO" id="GO:0003677">
    <property type="term" value="F:DNA binding"/>
    <property type="evidence" value="ECO:0007669"/>
    <property type="project" value="UniProtKB-KW"/>
</dbReference>
<accession>A0A5J4K5W5</accession>
<dbReference type="PROSITE" id="PS52039">
    <property type="entry name" value="TOPO_IA_2"/>
    <property type="match status" value="1"/>
</dbReference>
<evidence type="ECO:0000256" key="7">
    <source>
        <dbReference type="ARBA" id="ARBA00023029"/>
    </source>
</evidence>
<sequence length="869" mass="97667">MAKKLVIVESPAKAKTIEKFLGRDFEVRASMGHIIDLPKKGLGVNTRKDFAPQYEIIEERKGVIAELKAASKKAEEVYLAPDPDREGEFIAWSLMQTLGLKNPRRAVFNEITRKAVQEAIQKPRTINEDLFNAQQARRVLDRLVGYKISPLLWRRVQSGTSAGRVQSVALRLICDRERQIRDFVPQEYWTITALLSKQGEQERFEAMLVARLNELAGHQPMEGEEEGAAESEEGEGSAEGENERRSEETRRRLHIANQQEAEAILAELRGASFSVWRLIQREVRRQPPLPYTTSTMQQDASSRLYFKPKKTMSLAQQLYEGIELGPRGSQGLITYMRTDSTRVSDEAKASVRRFIEQTYGQPFVGSGRVGKLKATAQDAHEAIRPTDVTLTPEQVREYLTPDQYKLYSLIWRRFVASFMTPALFDTVRADIVAGQYVFRASGSHLRFPGFYAVWPRDEEERLLPLLAVDEVLALHELQPQQHFTQPPPRYTEASLIKELEELGIGRPSTYVPIISTIQERGYVTQEQRRFVPTWLGETVNELLNKHFPEIVDVGFTADMEQKLDNVEEGRQSWTEFLRDFYETFKEMVARAEAEMNRVQKPVEELDELCPECGRKLVIRSGRFGRFISCSGFPECRYGRSFVNKTGALCPQCGGDLVERKTRQTKRTFYGCSNYPTCNFAIWERPVPEPCPRCGGLMVIPRSGQEPVCYEEVVLPQQNPEEQPQQNGLASSRRGTGSRRRKAQKSTEPGAEASPSLNGTTETAEAPSAAGELPLSTTVRAKNRRTRSASHATSNGNARSSGQRRSTTKAATGKSESKETDKQQQKKKESAKNSKGSSQRTAKASGAATARATKAASASLAATPAESDQR</sequence>
<keyword evidence="4" id="KW-0863">Zinc-finger</keyword>
<dbReference type="Gene3D" id="3.40.50.140">
    <property type="match status" value="1"/>
</dbReference>
<evidence type="ECO:0000256" key="10">
    <source>
        <dbReference type="HAMAP-Rule" id="MF_00952"/>
    </source>
</evidence>
<comment type="similarity">
    <text evidence="2 10">Belongs to the type IA topoisomerase family.</text>
</comment>
<keyword evidence="6" id="KW-0460">Magnesium</keyword>
<evidence type="ECO:0000256" key="8">
    <source>
        <dbReference type="ARBA" id="ARBA00023125"/>
    </source>
</evidence>
<feature type="compositionally biased region" description="Acidic residues" evidence="11">
    <location>
        <begin position="222"/>
        <end position="240"/>
    </location>
</feature>
<comment type="catalytic activity">
    <reaction evidence="1 10">
        <text>ATP-independent breakage of single-stranded DNA, followed by passage and rejoining.</text>
        <dbReference type="EC" id="5.6.2.1"/>
    </reaction>
</comment>
<evidence type="ECO:0000313" key="14">
    <source>
        <dbReference type="EMBL" id="GER81536.1"/>
    </source>
</evidence>
<dbReference type="SMART" id="SM00437">
    <property type="entry name" value="TOP1Ac"/>
    <property type="match status" value="1"/>
</dbReference>
<evidence type="ECO:0000256" key="5">
    <source>
        <dbReference type="ARBA" id="ARBA00022833"/>
    </source>
</evidence>
<dbReference type="EMBL" id="BKZV01000001">
    <property type="protein sequence ID" value="GER81536.1"/>
    <property type="molecule type" value="Genomic_DNA"/>
</dbReference>
<evidence type="ECO:0000259" key="12">
    <source>
        <dbReference type="PROSITE" id="PS50880"/>
    </source>
</evidence>
<dbReference type="Gene3D" id="1.10.290.10">
    <property type="entry name" value="Topoisomerase I, domain 4"/>
    <property type="match status" value="1"/>
</dbReference>
<dbReference type="PROSITE" id="PS00396">
    <property type="entry name" value="TOPO_IA_1"/>
    <property type="match status" value="1"/>
</dbReference>
<dbReference type="InterPro" id="IPR013826">
    <property type="entry name" value="Topo_IA_cen_sub3"/>
</dbReference>
<dbReference type="GO" id="GO:0005694">
    <property type="term" value="C:chromosome"/>
    <property type="evidence" value="ECO:0007669"/>
    <property type="project" value="InterPro"/>
</dbReference>
<feature type="site" description="Interaction with DNA" evidence="10">
    <location>
        <position position="137"/>
    </location>
</feature>
<feature type="compositionally biased region" description="Polar residues" evidence="11">
    <location>
        <begin position="788"/>
        <end position="809"/>
    </location>
</feature>
<evidence type="ECO:0000256" key="2">
    <source>
        <dbReference type="ARBA" id="ARBA00009446"/>
    </source>
</evidence>
<keyword evidence="5" id="KW-0862">Zinc</keyword>
<name>A0A5J4K5W5_9CHLR</name>
<feature type="domain" description="Toprim" evidence="12">
    <location>
        <begin position="3"/>
        <end position="113"/>
    </location>
</feature>
<dbReference type="EC" id="5.6.2.1" evidence="10"/>
<feature type="compositionally biased region" description="Low complexity" evidence="11">
    <location>
        <begin position="716"/>
        <end position="734"/>
    </location>
</feature>
<feature type="site" description="Interaction with DNA" evidence="10">
    <location>
        <position position="153"/>
    </location>
</feature>
<dbReference type="InterPro" id="IPR003602">
    <property type="entry name" value="Topo_IA_DNA-bd_dom"/>
</dbReference>
<feature type="site" description="Interaction with DNA" evidence="10">
    <location>
        <position position="337"/>
    </location>
</feature>
<reference evidence="14 15" key="1">
    <citation type="journal article" date="2019" name="Int. J. Syst. Evol. Microbiol.">
        <title>Thermogemmatispora aurantia sp. nov. and Thermogemmatispora argillosa sp. nov., within the class Ktedonobacteria, and emended description of the genus Thermogemmatispora.</title>
        <authorList>
            <person name="Zheng Y."/>
            <person name="Wang C.M."/>
            <person name="Sakai Y."/>
            <person name="Abe K."/>
            <person name="Yokota A."/>
            <person name="Yabe S."/>
        </authorList>
    </citation>
    <scope>NUCLEOTIDE SEQUENCE [LARGE SCALE GENOMIC DNA]</scope>
    <source>
        <strain evidence="14 15">A1-2</strain>
    </source>
</reference>
<evidence type="ECO:0000313" key="15">
    <source>
        <dbReference type="Proteomes" id="UP000334820"/>
    </source>
</evidence>
<dbReference type="SMART" id="SM00436">
    <property type="entry name" value="TOP1Bc"/>
    <property type="match status" value="1"/>
</dbReference>
<dbReference type="PANTHER" id="PTHR42785">
    <property type="entry name" value="DNA TOPOISOMERASE, TYPE IA, CORE"/>
    <property type="match status" value="1"/>
</dbReference>
<dbReference type="InterPro" id="IPR023405">
    <property type="entry name" value="Topo_IA_core_domain"/>
</dbReference>
<keyword evidence="7 10" id="KW-0799">Topoisomerase</keyword>
<dbReference type="NCBIfam" id="TIGR01051">
    <property type="entry name" value="topA_bact"/>
    <property type="match status" value="1"/>
</dbReference>
<dbReference type="Gene3D" id="2.70.20.10">
    <property type="entry name" value="Topoisomerase I, domain 3"/>
    <property type="match status" value="1"/>
</dbReference>
<dbReference type="PANTHER" id="PTHR42785:SF1">
    <property type="entry name" value="DNA TOPOISOMERASE"/>
    <property type="match status" value="1"/>
</dbReference>
<dbReference type="InterPro" id="IPR023406">
    <property type="entry name" value="Topo_IA_AS"/>
</dbReference>
<feature type="site" description="Interaction with DNA" evidence="10">
    <location>
        <position position="33"/>
    </location>
</feature>
<dbReference type="InterPro" id="IPR034149">
    <property type="entry name" value="TOPRIM_TopoI"/>
</dbReference>
<keyword evidence="8 10" id="KW-0238">DNA-binding</keyword>
<dbReference type="Pfam" id="PF01396">
    <property type="entry name" value="Zn_ribbon_Top1"/>
    <property type="match status" value="2"/>
</dbReference>
<feature type="site" description="Interaction with DNA" evidence="10">
    <location>
        <position position="520"/>
    </location>
</feature>
<feature type="region of interest" description="Disordered" evidence="11">
    <location>
        <begin position="218"/>
        <end position="251"/>
    </location>
</feature>
<dbReference type="InterPro" id="IPR028612">
    <property type="entry name" value="Topoisom_1_IA"/>
</dbReference>
<evidence type="ECO:0000256" key="1">
    <source>
        <dbReference type="ARBA" id="ARBA00000213"/>
    </source>
</evidence>
<comment type="caution">
    <text evidence="14">The sequence shown here is derived from an EMBL/GenBank/DDBJ whole genome shotgun (WGS) entry which is preliminary data.</text>
</comment>
<proteinExistence type="inferred from homology"/>
<evidence type="ECO:0000259" key="13">
    <source>
        <dbReference type="PROSITE" id="PS52039"/>
    </source>
</evidence>
<dbReference type="InterPro" id="IPR000380">
    <property type="entry name" value="Topo_IA"/>
</dbReference>
<dbReference type="CDD" id="cd03363">
    <property type="entry name" value="TOPRIM_TopoIA_TopoI"/>
    <property type="match status" value="1"/>
</dbReference>
<dbReference type="GO" id="GO:0006265">
    <property type="term" value="P:DNA topological change"/>
    <property type="evidence" value="ECO:0007669"/>
    <property type="project" value="UniProtKB-UniRule"/>
</dbReference>
<dbReference type="InterPro" id="IPR013498">
    <property type="entry name" value="Topo_IA_Znf"/>
</dbReference>
<dbReference type="SUPFAM" id="SSF57783">
    <property type="entry name" value="Zinc beta-ribbon"/>
    <property type="match status" value="1"/>
</dbReference>
<keyword evidence="3" id="KW-0479">Metal-binding</keyword>
<feature type="compositionally biased region" description="Basic and acidic residues" evidence="11">
    <location>
        <begin position="814"/>
        <end position="831"/>
    </location>
</feature>
<gene>
    <name evidence="10 14" type="primary">topA</name>
    <name evidence="14" type="ORF">KTAU_01740</name>
</gene>
<dbReference type="InterPro" id="IPR005733">
    <property type="entry name" value="TopoI_bac-type"/>
</dbReference>
<dbReference type="HAMAP" id="MF_00952">
    <property type="entry name" value="Topoisom_1_prok"/>
    <property type="match status" value="1"/>
</dbReference>
<dbReference type="Gene3D" id="1.10.460.10">
    <property type="entry name" value="Topoisomerase I, domain 2"/>
    <property type="match status" value="1"/>
</dbReference>
<keyword evidence="9 10" id="KW-0413">Isomerase</keyword>
<protein>
    <recommendedName>
        <fullName evidence="10">DNA topoisomerase 1</fullName>
        <ecNumber evidence="10">5.6.2.1</ecNumber>
    </recommendedName>
    <alternativeName>
        <fullName evidence="10">DNA topoisomerase I</fullName>
    </alternativeName>
</protein>
<evidence type="ECO:0000256" key="3">
    <source>
        <dbReference type="ARBA" id="ARBA00022723"/>
    </source>
</evidence>
<feature type="region of interest" description="Disordered" evidence="11">
    <location>
        <begin position="716"/>
        <end position="869"/>
    </location>
</feature>
<dbReference type="Pfam" id="PF01751">
    <property type="entry name" value="Toprim"/>
    <property type="match status" value="1"/>
</dbReference>
<dbReference type="InterPro" id="IPR013497">
    <property type="entry name" value="Topo_IA_cen"/>
</dbReference>
<feature type="compositionally biased region" description="Low complexity" evidence="11">
    <location>
        <begin position="840"/>
        <end position="869"/>
    </location>
</feature>
<dbReference type="CDD" id="cd00186">
    <property type="entry name" value="TOP1Ac"/>
    <property type="match status" value="1"/>
</dbReference>
<feature type="active site" description="O-(5'-phospho-DNA)-tyrosine intermediate" evidence="10">
    <location>
        <position position="335"/>
    </location>
</feature>
<keyword evidence="15" id="KW-1185">Reference proteome</keyword>
<evidence type="ECO:0000256" key="9">
    <source>
        <dbReference type="ARBA" id="ARBA00023235"/>
    </source>
</evidence>
<dbReference type="PRINTS" id="PR00417">
    <property type="entry name" value="PRTPISMRASEI"/>
</dbReference>
<evidence type="ECO:0000256" key="4">
    <source>
        <dbReference type="ARBA" id="ARBA00022771"/>
    </source>
</evidence>
<dbReference type="Gene3D" id="3.30.65.10">
    <property type="entry name" value="Bacterial Topoisomerase I, domain 1"/>
    <property type="match status" value="2"/>
</dbReference>
<dbReference type="PROSITE" id="PS50880">
    <property type="entry name" value="TOPRIM"/>
    <property type="match status" value="1"/>
</dbReference>
<dbReference type="AlphaFoldDB" id="A0A5J4K5W5"/>
<dbReference type="SMART" id="SM00493">
    <property type="entry name" value="TOPRIM"/>
    <property type="match status" value="1"/>
</dbReference>
<dbReference type="InterPro" id="IPR003601">
    <property type="entry name" value="Topo_IA_2"/>
</dbReference>
<dbReference type="Proteomes" id="UP000334820">
    <property type="component" value="Unassembled WGS sequence"/>
</dbReference>
<feature type="site" description="Interaction with DNA" evidence="10">
    <location>
        <position position="146"/>
    </location>
</feature>
<feature type="compositionally biased region" description="Basic and acidic residues" evidence="11">
    <location>
        <begin position="241"/>
        <end position="250"/>
    </location>
</feature>
<dbReference type="GO" id="GO:0008270">
    <property type="term" value="F:zinc ion binding"/>
    <property type="evidence" value="ECO:0007669"/>
    <property type="project" value="UniProtKB-KW"/>
</dbReference>
<comment type="subunit">
    <text evidence="10">Monomer.</text>
</comment>
<dbReference type="RefSeq" id="WP_151726599.1">
    <property type="nucleotide sequence ID" value="NZ_BKZV01000001.1"/>
</dbReference>
<feature type="domain" description="Topo IA-type catalytic" evidence="13">
    <location>
        <begin position="127"/>
        <end position="588"/>
    </location>
</feature>
<feature type="site" description="Interaction with DNA" evidence="10">
    <location>
        <position position="138"/>
    </location>
</feature>
<dbReference type="GO" id="GO:0003917">
    <property type="term" value="F:DNA topoisomerase type I (single strand cut, ATP-independent) activity"/>
    <property type="evidence" value="ECO:0007669"/>
    <property type="project" value="UniProtKB-UniRule"/>
</dbReference>
<dbReference type="InterPro" id="IPR006171">
    <property type="entry name" value="TOPRIM_dom"/>
</dbReference>
<dbReference type="Pfam" id="PF01131">
    <property type="entry name" value="Topoisom_bac"/>
    <property type="match status" value="1"/>
</dbReference>
<dbReference type="InterPro" id="IPR013824">
    <property type="entry name" value="Topo_IA_cen_sub1"/>
</dbReference>
<feature type="site" description="Interaction with DNA" evidence="10">
    <location>
        <position position="141"/>
    </location>
</feature>
<comment type="function">
    <text evidence="10">Releases the supercoiling and torsional tension of DNA, which is introduced during the DNA replication and transcription, by transiently cleaving and rejoining one strand of the DNA duplex. Introduces a single-strand break via transesterification at a target site in duplex DNA. The scissile phosphodiester is attacked by the catalytic tyrosine of the enzyme, resulting in the formation of a DNA-(5'-phosphotyrosyl)-enzyme intermediate and the expulsion of a 3'-OH DNA strand. The free DNA strand then undergoes passage around the unbroken strand, thus removing DNA supercoils. Finally, in the religation step, the DNA 3'-OH attacks the covalent intermediate to expel the active-site tyrosine and restore the DNA phosphodiester backbone.</text>
</comment>
<organism evidence="14 15">
    <name type="scientific">Thermogemmatispora aurantia</name>
    <dbReference type="NCBI Taxonomy" id="2045279"/>
    <lineage>
        <taxon>Bacteria</taxon>
        <taxon>Bacillati</taxon>
        <taxon>Chloroflexota</taxon>
        <taxon>Ktedonobacteria</taxon>
        <taxon>Thermogemmatisporales</taxon>
        <taxon>Thermogemmatisporaceae</taxon>
        <taxon>Thermogemmatispora</taxon>
    </lineage>
</organism>
<evidence type="ECO:0000256" key="6">
    <source>
        <dbReference type="ARBA" id="ARBA00022842"/>
    </source>
</evidence>
<feature type="region of interest" description="Interaction with DNA" evidence="10">
    <location>
        <begin position="161"/>
        <end position="166"/>
    </location>
</feature>